<gene>
    <name evidence="1" type="ORF">J3Q64DRAFT_1870894</name>
</gene>
<reference evidence="1 2" key="1">
    <citation type="submission" date="2024-04" db="EMBL/GenBank/DDBJ databases">
        <title>Symmetric and asymmetric DNA N6-adenine methylation regulates different biological responses in Mucorales.</title>
        <authorList>
            <consortium name="Lawrence Berkeley National Laboratory"/>
            <person name="Lax C."/>
            <person name="Mondo S.J."/>
            <person name="Osorio-Concepcion M."/>
            <person name="Muszewska A."/>
            <person name="Corrochano-Luque M."/>
            <person name="Gutierrez G."/>
            <person name="Riley R."/>
            <person name="Lipzen A."/>
            <person name="Guo J."/>
            <person name="Hundley H."/>
            <person name="Amirebrahimi M."/>
            <person name="Ng V."/>
            <person name="Lorenzo-Gutierrez D."/>
            <person name="Binder U."/>
            <person name="Yang J."/>
            <person name="Song Y."/>
            <person name="Canovas D."/>
            <person name="Navarro E."/>
            <person name="Freitag M."/>
            <person name="Gabaldon T."/>
            <person name="Grigoriev I.V."/>
            <person name="Corrochano L.M."/>
            <person name="Nicolas F.E."/>
            <person name="Garre V."/>
        </authorList>
    </citation>
    <scope>NUCLEOTIDE SEQUENCE [LARGE SCALE GENOMIC DNA]</scope>
    <source>
        <strain evidence="1 2">L51</strain>
    </source>
</reference>
<protein>
    <submittedName>
        <fullName evidence="1">Uncharacterized protein</fullName>
    </submittedName>
</protein>
<comment type="caution">
    <text evidence="1">The sequence shown here is derived from an EMBL/GenBank/DDBJ whole genome shotgun (WGS) entry which is preliminary data.</text>
</comment>
<evidence type="ECO:0000313" key="2">
    <source>
        <dbReference type="Proteomes" id="UP001448207"/>
    </source>
</evidence>
<proteinExistence type="predicted"/>
<accession>A0ABR3APL3</accession>
<name>A0ABR3APL3_PHYBL</name>
<evidence type="ECO:0000313" key="1">
    <source>
        <dbReference type="EMBL" id="KAL0079346.1"/>
    </source>
</evidence>
<organism evidence="1 2">
    <name type="scientific">Phycomyces blakesleeanus</name>
    <dbReference type="NCBI Taxonomy" id="4837"/>
    <lineage>
        <taxon>Eukaryota</taxon>
        <taxon>Fungi</taxon>
        <taxon>Fungi incertae sedis</taxon>
        <taxon>Mucoromycota</taxon>
        <taxon>Mucoromycotina</taxon>
        <taxon>Mucoromycetes</taxon>
        <taxon>Mucorales</taxon>
        <taxon>Phycomycetaceae</taxon>
        <taxon>Phycomyces</taxon>
    </lineage>
</organism>
<sequence length="144" mass="16216">MDLMVASNNIHNRILFCSQNLTSVANNKCKSCEMALLLARPDSTISKVMGTEIGQTVGYEEVKPALQALNRELVGKDLLPISLKEFPLFIPKAEHFALVSSRMDQQPSLMPTLSDNEIAKIMDIHTSRKRKESSLRRSDRKIFI</sequence>
<keyword evidence="2" id="KW-1185">Reference proteome</keyword>
<dbReference type="EMBL" id="JBCLYO010000022">
    <property type="protein sequence ID" value="KAL0079346.1"/>
    <property type="molecule type" value="Genomic_DNA"/>
</dbReference>
<dbReference type="Proteomes" id="UP001448207">
    <property type="component" value="Unassembled WGS sequence"/>
</dbReference>